<dbReference type="OrthoDB" id="6905262at2"/>
<dbReference type="KEGG" id="pkc:PKB_1694"/>
<accession>A0A024HEW4</accession>
<evidence type="ECO:0008006" key="3">
    <source>
        <dbReference type="Google" id="ProtNLM"/>
    </source>
</evidence>
<gene>
    <name evidence="1" type="ORF">PKB_1694</name>
</gene>
<dbReference type="RefSeq" id="WP_052355209.1">
    <property type="nucleotide sequence ID" value="NZ_HG322950.1"/>
</dbReference>
<dbReference type="PATRIC" id="fig|1301098.3.peg.1686"/>
<proteinExistence type="predicted"/>
<evidence type="ECO:0000313" key="2">
    <source>
        <dbReference type="Proteomes" id="UP000025241"/>
    </source>
</evidence>
<name>A0A024HEW4_PSEKB</name>
<dbReference type="EMBL" id="HG322950">
    <property type="protein sequence ID" value="CDF83052.1"/>
    <property type="molecule type" value="Genomic_DNA"/>
</dbReference>
<evidence type="ECO:0000313" key="1">
    <source>
        <dbReference type="EMBL" id="CDF83052.1"/>
    </source>
</evidence>
<reference evidence="1 2" key="1">
    <citation type="submission" date="2013-03" db="EMBL/GenBank/DDBJ databases">
        <authorList>
            <person name="Linke B."/>
        </authorList>
    </citation>
    <scope>NUCLEOTIDE SEQUENCE [LARGE SCALE GENOMIC DNA]</scope>
    <source>
        <strain evidence="1 2">B13</strain>
    </source>
</reference>
<reference evidence="1 2" key="2">
    <citation type="submission" date="2014-05" db="EMBL/GenBank/DDBJ databases">
        <title>Genome sequence of the 3-chlorobenzoate degrading bacterium Pseudomonas knackmussii B13 shows multiple evidence for horizontal gene transfer.</title>
        <authorList>
            <person name="Miyazaki R."/>
            <person name="Bertelli C."/>
            <person name="Falquet L."/>
            <person name="Robinson-Rechavi M."/>
            <person name="Gharib W."/>
            <person name="Roy S."/>
            <person name="Van der Meer J.R."/>
        </authorList>
    </citation>
    <scope>NUCLEOTIDE SEQUENCE [LARGE SCALE GENOMIC DNA]</scope>
    <source>
        <strain evidence="1 2">B13</strain>
    </source>
</reference>
<sequence>MLPASRRVLVFCPHHGCLQQFAIWLNRLEVYHLSLCTSIEEVEATLANGQRYSLFIYDDFSREDLDHLQRLAHEASIEQFLLIGGFNEQERLDLLRWAWSRRVPLLPVLARPFGLAHLRQALAALVDYSVVEPRTKPRLQAAPDAFNASLSDVARPLGRRAGC</sequence>
<dbReference type="STRING" id="1301098.PKB_1694"/>
<dbReference type="Proteomes" id="UP000025241">
    <property type="component" value="Chromosome I"/>
</dbReference>
<dbReference type="HOGENOM" id="CLU_1609421_0_0_6"/>
<dbReference type="AlphaFoldDB" id="A0A024HEW4"/>
<protein>
    <recommendedName>
        <fullName evidence="3">Response regulatory domain-containing protein</fullName>
    </recommendedName>
</protein>
<organism evidence="1 2">
    <name type="scientific">Pseudomonas knackmussii (strain DSM 6978 / CCUG 54928 / LMG 23759 / B13)</name>
    <dbReference type="NCBI Taxonomy" id="1301098"/>
    <lineage>
        <taxon>Bacteria</taxon>
        <taxon>Pseudomonadati</taxon>
        <taxon>Pseudomonadota</taxon>
        <taxon>Gammaproteobacteria</taxon>
        <taxon>Pseudomonadales</taxon>
        <taxon>Pseudomonadaceae</taxon>
        <taxon>Pseudomonas</taxon>
    </lineage>
</organism>
<keyword evidence="2" id="KW-1185">Reference proteome</keyword>